<evidence type="ECO:0008006" key="3">
    <source>
        <dbReference type="Google" id="ProtNLM"/>
    </source>
</evidence>
<sequence length="197" mass="22339">MYGPEFINEPKIPVSRLTPDRIPDGVELKTIRATVNVLSSRSVSERLFVRWSSWFTLLKAIAWFRRFIHYLMHKFKRHIIMPTVGHLQVKELTAAQMVVVRQVQAEGYGDEITRLKTDTQSKPTRVSALRKLCPILLDGVLCVGGRLQYSSLSLSLKHPPILPSNHPVTDLLSRHYHEAEGHSGASHALGVIRRNFG</sequence>
<dbReference type="Proteomes" id="UP000308267">
    <property type="component" value="Unassembled WGS sequence"/>
</dbReference>
<organism evidence="1 2">
    <name type="scientific">Opisthorchis felineus</name>
    <dbReference type="NCBI Taxonomy" id="147828"/>
    <lineage>
        <taxon>Eukaryota</taxon>
        <taxon>Metazoa</taxon>
        <taxon>Spiralia</taxon>
        <taxon>Lophotrochozoa</taxon>
        <taxon>Platyhelminthes</taxon>
        <taxon>Trematoda</taxon>
        <taxon>Digenea</taxon>
        <taxon>Opisthorchiida</taxon>
        <taxon>Opisthorchiata</taxon>
        <taxon>Opisthorchiidae</taxon>
        <taxon>Opisthorchis</taxon>
    </lineage>
</organism>
<dbReference type="PANTHER" id="PTHR47331:SF5">
    <property type="entry name" value="RIBONUCLEASE H"/>
    <property type="match status" value="1"/>
</dbReference>
<dbReference type="PANTHER" id="PTHR47331">
    <property type="entry name" value="PHD-TYPE DOMAIN-CONTAINING PROTEIN"/>
    <property type="match status" value="1"/>
</dbReference>
<dbReference type="OrthoDB" id="10066543at2759"/>
<accession>A0A4S2LM03</accession>
<keyword evidence="2" id="KW-1185">Reference proteome</keyword>
<reference evidence="1 2" key="1">
    <citation type="journal article" date="2019" name="BMC Genomics">
        <title>New insights from Opisthorchis felineus genome: update on genomics of the epidemiologically important liver flukes.</title>
        <authorList>
            <person name="Ershov N.I."/>
            <person name="Mordvinov V.A."/>
            <person name="Prokhortchouk E.B."/>
            <person name="Pakharukova M.Y."/>
            <person name="Gunbin K.V."/>
            <person name="Ustyantsev K."/>
            <person name="Genaev M.A."/>
            <person name="Blinov A.G."/>
            <person name="Mazur A."/>
            <person name="Boulygina E."/>
            <person name="Tsygankova S."/>
            <person name="Khrameeva E."/>
            <person name="Chekanov N."/>
            <person name="Fan G."/>
            <person name="Xiao A."/>
            <person name="Zhang H."/>
            <person name="Xu X."/>
            <person name="Yang H."/>
            <person name="Solovyev V."/>
            <person name="Lee S.M."/>
            <person name="Liu X."/>
            <person name="Afonnikov D.A."/>
            <person name="Skryabin K.G."/>
        </authorList>
    </citation>
    <scope>NUCLEOTIDE SEQUENCE [LARGE SCALE GENOMIC DNA]</scope>
    <source>
        <strain evidence="1">AK-0245</strain>
        <tissue evidence="1">Whole organism</tissue>
    </source>
</reference>
<comment type="caution">
    <text evidence="1">The sequence shown here is derived from an EMBL/GenBank/DDBJ whole genome shotgun (WGS) entry which is preliminary data.</text>
</comment>
<gene>
    <name evidence="1" type="ORF">CRM22_007824</name>
</gene>
<dbReference type="STRING" id="147828.A0A4S2LM03"/>
<dbReference type="AlphaFoldDB" id="A0A4S2LM03"/>
<name>A0A4S2LM03_OPIFE</name>
<dbReference type="EMBL" id="SJOL01007812">
    <property type="protein sequence ID" value="TGZ61758.1"/>
    <property type="molecule type" value="Genomic_DNA"/>
</dbReference>
<proteinExistence type="predicted"/>
<protein>
    <recommendedName>
        <fullName evidence="3">Integrase zinc-binding domain-containing protein</fullName>
    </recommendedName>
</protein>
<evidence type="ECO:0000313" key="1">
    <source>
        <dbReference type="EMBL" id="TGZ61758.1"/>
    </source>
</evidence>
<evidence type="ECO:0000313" key="2">
    <source>
        <dbReference type="Proteomes" id="UP000308267"/>
    </source>
</evidence>